<reference evidence="1 2" key="1">
    <citation type="journal article" date="2003" name="Proc. Natl. Acad. Sci. U.S.A.">
        <title>Complete genome sequence and analysis of Wolinella succinogenes.</title>
        <authorList>
            <person name="Baar C."/>
            <person name="Eppinger M."/>
            <person name="Raddatz G."/>
            <person name="Simon JM."/>
            <person name="Lanz C."/>
            <person name="Klimmek O."/>
            <person name="Nandakumar R."/>
            <person name="Gross R."/>
            <person name="Rosinus A."/>
            <person name="Keller H."/>
            <person name="Jagtap P."/>
            <person name="Linke B."/>
            <person name="Meyer F."/>
            <person name="Lederer H."/>
            <person name="Schuster S.C."/>
        </authorList>
    </citation>
    <scope>NUCLEOTIDE SEQUENCE [LARGE SCALE GENOMIC DNA]</scope>
    <source>
        <strain evidence="2">ATCC 29543 / DSM 1740 / CCUG 13145 / JCM 31913 / LMG 7466 / NCTC 11488 / FDC 602W</strain>
    </source>
</reference>
<name>Q7MRJ1_WOLSU</name>
<dbReference type="STRING" id="273121.WS1312"/>
<dbReference type="AlphaFoldDB" id="Q7MRJ1"/>
<dbReference type="HOGENOM" id="CLU_136115_0_0_7"/>
<organism evidence="2">
    <name type="scientific">Wolinella succinogenes (strain ATCC 29543 / DSM 1740 / CCUG 13145 / JCM 31913 / LMG 7466 / NCTC 11488 / FDC 602W)</name>
    <name type="common">Vibrio succinogenes</name>
    <dbReference type="NCBI Taxonomy" id="273121"/>
    <lineage>
        <taxon>Bacteria</taxon>
        <taxon>Pseudomonadati</taxon>
        <taxon>Campylobacterota</taxon>
        <taxon>Epsilonproteobacteria</taxon>
        <taxon>Campylobacterales</taxon>
        <taxon>Helicobacteraceae</taxon>
        <taxon>Wolinella</taxon>
    </lineage>
</organism>
<dbReference type="eggNOG" id="ENOG5032NQF">
    <property type="taxonomic scope" value="Bacteria"/>
</dbReference>
<dbReference type="Proteomes" id="UP000000422">
    <property type="component" value="Chromosome"/>
</dbReference>
<keyword evidence="2" id="KW-1185">Reference proteome</keyword>
<gene>
    <name evidence="1" type="ordered locus">WS1312</name>
</gene>
<evidence type="ECO:0000313" key="1">
    <source>
        <dbReference type="EMBL" id="CAE10388.1"/>
    </source>
</evidence>
<dbReference type="KEGG" id="wsu:WS1312"/>
<proteinExistence type="predicted"/>
<protein>
    <recommendedName>
        <fullName evidence="3">Periplasmic protein</fullName>
    </recommendedName>
</protein>
<dbReference type="RefSeq" id="WP_011139174.1">
    <property type="nucleotide sequence ID" value="NC_005090.1"/>
</dbReference>
<sequence>MQHRPLIIALTLSTLGVAGAMAFVYFQTLSDTAKLSFESPMEAEAPKREGRFSPLSWTSKFSGKETPAYLYPAPELHVKLDFPKDSLAALKTFRVVVGELDPYRFFCLNQVLLAHGIDYAYYKAGGDIRLIVTTKDEAYLRSVLKELQRYEITYELHQS</sequence>
<evidence type="ECO:0000313" key="2">
    <source>
        <dbReference type="Proteomes" id="UP000000422"/>
    </source>
</evidence>
<accession>Q7MRJ1</accession>
<evidence type="ECO:0008006" key="3">
    <source>
        <dbReference type="Google" id="ProtNLM"/>
    </source>
</evidence>
<dbReference type="EMBL" id="BX571660">
    <property type="protein sequence ID" value="CAE10388.1"/>
    <property type="molecule type" value="Genomic_DNA"/>
</dbReference>